<dbReference type="Pfam" id="PF26604">
    <property type="entry name" value="CBU_0592"/>
    <property type="match status" value="1"/>
</dbReference>
<reference evidence="3 4" key="1">
    <citation type="journal article" date="2019" name="Int. J. Syst. Evol. Microbiol.">
        <title>The Global Catalogue of Microorganisms (GCM) 10K type strain sequencing project: providing services to taxonomists for standard genome sequencing and annotation.</title>
        <authorList>
            <consortium name="The Broad Institute Genomics Platform"/>
            <consortium name="The Broad Institute Genome Sequencing Center for Infectious Disease"/>
            <person name="Wu L."/>
            <person name="Ma J."/>
        </authorList>
    </citation>
    <scope>NUCLEOTIDE SEQUENCE [LARGE SCALE GENOMIC DNA]</scope>
    <source>
        <strain evidence="3 4">JCM 13249</strain>
    </source>
</reference>
<evidence type="ECO:0000256" key="1">
    <source>
        <dbReference type="SAM" id="Phobius"/>
    </source>
</evidence>
<keyword evidence="1" id="KW-0812">Transmembrane</keyword>
<evidence type="ECO:0000259" key="2">
    <source>
        <dbReference type="Pfam" id="PF26604"/>
    </source>
</evidence>
<feature type="transmembrane region" description="Helical" evidence="1">
    <location>
        <begin position="6"/>
        <end position="23"/>
    </location>
</feature>
<dbReference type="Proteomes" id="UP001500655">
    <property type="component" value="Unassembled WGS sequence"/>
</dbReference>
<dbReference type="InterPro" id="IPR058058">
    <property type="entry name" value="CBU_0592-like"/>
</dbReference>
<feature type="transmembrane region" description="Helical" evidence="1">
    <location>
        <begin position="30"/>
        <end position="49"/>
    </location>
</feature>
<keyword evidence="4" id="KW-1185">Reference proteome</keyword>
<dbReference type="NCBIfam" id="NF047864">
    <property type="entry name" value="CBU_0592_membra"/>
    <property type="match status" value="1"/>
</dbReference>
<accession>A0ABN2KLX3</accession>
<sequence length="84" mass="8960">MSEVMQVVGALLILAGFTAAQFGRLDPRSLPYLVVNVLGAGVLAVVAAVDGDWGFLLLEGVWTIVSAVSLFRLTRRPHTPRPAD</sequence>
<comment type="caution">
    <text evidence="3">The sequence shown here is derived from an EMBL/GenBank/DDBJ whole genome shotgun (WGS) entry which is preliminary data.</text>
</comment>
<dbReference type="RefSeq" id="WP_344082594.1">
    <property type="nucleotide sequence ID" value="NZ_BAAALS010000015.1"/>
</dbReference>
<feature type="domain" description="CBU-0592-like" evidence="2">
    <location>
        <begin position="3"/>
        <end position="76"/>
    </location>
</feature>
<keyword evidence="1" id="KW-0472">Membrane</keyword>
<evidence type="ECO:0000313" key="4">
    <source>
        <dbReference type="Proteomes" id="UP001500655"/>
    </source>
</evidence>
<protein>
    <recommendedName>
        <fullName evidence="2">CBU-0592-like domain-containing protein</fullName>
    </recommendedName>
</protein>
<proteinExistence type="predicted"/>
<feature type="transmembrane region" description="Helical" evidence="1">
    <location>
        <begin position="55"/>
        <end position="73"/>
    </location>
</feature>
<evidence type="ECO:0000313" key="3">
    <source>
        <dbReference type="EMBL" id="GAA1759669.1"/>
    </source>
</evidence>
<dbReference type="EMBL" id="BAAALS010000015">
    <property type="protein sequence ID" value="GAA1759669.1"/>
    <property type="molecule type" value="Genomic_DNA"/>
</dbReference>
<name>A0ABN2KLX3_9ACTN</name>
<organism evidence="3 4">
    <name type="scientific">Luedemannella helvata</name>
    <dbReference type="NCBI Taxonomy" id="349315"/>
    <lineage>
        <taxon>Bacteria</taxon>
        <taxon>Bacillati</taxon>
        <taxon>Actinomycetota</taxon>
        <taxon>Actinomycetes</taxon>
        <taxon>Micromonosporales</taxon>
        <taxon>Micromonosporaceae</taxon>
        <taxon>Luedemannella</taxon>
    </lineage>
</organism>
<keyword evidence="1" id="KW-1133">Transmembrane helix</keyword>
<gene>
    <name evidence="3" type="ORF">GCM10009681_33630</name>
</gene>